<accession>A0A517PDG4</accession>
<dbReference type="OrthoDB" id="212173at2"/>
<proteinExistence type="predicted"/>
<dbReference type="Gene3D" id="3.30.540.10">
    <property type="entry name" value="Fructose-1,6-Bisphosphatase, subunit A, domain 1"/>
    <property type="match status" value="1"/>
</dbReference>
<feature type="binding site" evidence="1">
    <location>
        <position position="81"/>
    </location>
    <ligand>
        <name>Mg(2+)</name>
        <dbReference type="ChEBI" id="CHEBI:18420"/>
        <label>1</label>
        <note>catalytic</note>
    </ligand>
</feature>
<dbReference type="RefSeq" id="WP_145360249.1">
    <property type="nucleotide sequence ID" value="NZ_CP036265.1"/>
</dbReference>
<sequence>MTAPPPAEVAAALHEHLPAVFRWAGRVASRMRSFDIAVAGKVSGSSNTDALTLADLSVQELVVTALRDLDPRFRACRIEAEEATGPLEAFAEDSPLTLCLDPIDGTKQYRDRAGDGWAVMLNLRTDDAVHYSLTYVPDAGATGRWVECIGAGTGATVRCGEDNPTVPAGQALASLEPRPVPTPGATKKIYVIGFQHRDPAAAAAITAAGLEGVVADETPGSIYDLMASGVFAGSLIHSPNVYDYPAAAQIATAFGGGSVWCDTGEPVHYRELWMDDRADMLRLPRVVATANDPATLATLREVGRGWHPERYRDGEAL</sequence>
<keyword evidence="1" id="KW-0460">Magnesium</keyword>
<organism evidence="2 3">
    <name type="scientific">Alienimonas californiensis</name>
    <dbReference type="NCBI Taxonomy" id="2527989"/>
    <lineage>
        <taxon>Bacteria</taxon>
        <taxon>Pseudomonadati</taxon>
        <taxon>Planctomycetota</taxon>
        <taxon>Planctomycetia</taxon>
        <taxon>Planctomycetales</taxon>
        <taxon>Planctomycetaceae</taxon>
        <taxon>Alienimonas</taxon>
    </lineage>
</organism>
<keyword evidence="3" id="KW-1185">Reference proteome</keyword>
<evidence type="ECO:0000313" key="3">
    <source>
        <dbReference type="Proteomes" id="UP000318741"/>
    </source>
</evidence>
<gene>
    <name evidence="2" type="ORF">CA12_34920</name>
</gene>
<dbReference type="KEGG" id="acaf:CA12_34920"/>
<dbReference type="EMBL" id="CP036265">
    <property type="protein sequence ID" value="QDT17371.1"/>
    <property type="molecule type" value="Genomic_DNA"/>
</dbReference>
<feature type="binding site" evidence="1">
    <location>
        <position position="104"/>
    </location>
    <ligand>
        <name>Mg(2+)</name>
        <dbReference type="ChEBI" id="CHEBI:18420"/>
        <label>1</label>
        <note>catalytic</note>
    </ligand>
</feature>
<dbReference type="Proteomes" id="UP000318741">
    <property type="component" value="Chromosome"/>
</dbReference>
<protein>
    <submittedName>
        <fullName evidence="2">Inositol monophosphatase family protein</fullName>
    </submittedName>
</protein>
<comment type="cofactor">
    <cofactor evidence="1">
        <name>Mg(2+)</name>
        <dbReference type="ChEBI" id="CHEBI:18420"/>
    </cofactor>
</comment>
<reference evidence="2 3" key="1">
    <citation type="submission" date="2019-02" db="EMBL/GenBank/DDBJ databases">
        <title>Deep-cultivation of Planctomycetes and their phenomic and genomic characterization uncovers novel biology.</title>
        <authorList>
            <person name="Wiegand S."/>
            <person name="Jogler M."/>
            <person name="Boedeker C."/>
            <person name="Pinto D."/>
            <person name="Vollmers J."/>
            <person name="Rivas-Marin E."/>
            <person name="Kohn T."/>
            <person name="Peeters S.H."/>
            <person name="Heuer A."/>
            <person name="Rast P."/>
            <person name="Oberbeckmann S."/>
            <person name="Bunk B."/>
            <person name="Jeske O."/>
            <person name="Meyerdierks A."/>
            <person name="Storesund J.E."/>
            <person name="Kallscheuer N."/>
            <person name="Luecker S."/>
            <person name="Lage O.M."/>
            <person name="Pohl T."/>
            <person name="Merkel B.J."/>
            <person name="Hornburger P."/>
            <person name="Mueller R.-W."/>
            <person name="Bruemmer F."/>
            <person name="Labrenz M."/>
            <person name="Spormann A.M."/>
            <person name="Op den Camp H."/>
            <person name="Overmann J."/>
            <person name="Amann R."/>
            <person name="Jetten M.S.M."/>
            <person name="Mascher T."/>
            <person name="Medema M.H."/>
            <person name="Devos D.P."/>
            <person name="Kaster A.-K."/>
            <person name="Ovreas L."/>
            <person name="Rohde M."/>
            <person name="Galperin M.Y."/>
            <person name="Jogler C."/>
        </authorList>
    </citation>
    <scope>NUCLEOTIDE SEQUENCE [LARGE SCALE GENOMIC DNA]</scope>
    <source>
        <strain evidence="2 3">CA12</strain>
    </source>
</reference>
<dbReference type="Pfam" id="PF00459">
    <property type="entry name" value="Inositol_P"/>
    <property type="match status" value="1"/>
</dbReference>
<dbReference type="AlphaFoldDB" id="A0A517PDG4"/>
<feature type="binding site" evidence="1">
    <location>
        <position position="101"/>
    </location>
    <ligand>
        <name>Mg(2+)</name>
        <dbReference type="ChEBI" id="CHEBI:18420"/>
        <label>1</label>
        <note>catalytic</note>
    </ligand>
</feature>
<evidence type="ECO:0000313" key="2">
    <source>
        <dbReference type="EMBL" id="QDT17371.1"/>
    </source>
</evidence>
<feature type="binding site" evidence="1">
    <location>
        <position position="103"/>
    </location>
    <ligand>
        <name>Mg(2+)</name>
        <dbReference type="ChEBI" id="CHEBI:18420"/>
        <label>1</label>
        <note>catalytic</note>
    </ligand>
</feature>
<evidence type="ECO:0000256" key="1">
    <source>
        <dbReference type="PIRSR" id="PIRSR600760-2"/>
    </source>
</evidence>
<name>A0A517PDG4_9PLAN</name>
<dbReference type="SUPFAM" id="SSF56655">
    <property type="entry name" value="Carbohydrate phosphatase"/>
    <property type="match status" value="1"/>
</dbReference>
<keyword evidence="1" id="KW-0479">Metal-binding</keyword>
<dbReference type="GO" id="GO:0046872">
    <property type="term" value="F:metal ion binding"/>
    <property type="evidence" value="ECO:0007669"/>
    <property type="project" value="UniProtKB-KW"/>
</dbReference>
<dbReference type="InterPro" id="IPR000760">
    <property type="entry name" value="Inositol_monophosphatase-like"/>
</dbReference>